<proteinExistence type="predicted"/>
<comment type="caution">
    <text evidence="1">The sequence shown here is derived from an EMBL/GenBank/DDBJ whole genome shotgun (WGS) entry which is preliminary data.</text>
</comment>
<evidence type="ECO:0000313" key="1">
    <source>
        <dbReference type="EMBL" id="GAI45932.1"/>
    </source>
</evidence>
<organism evidence="1">
    <name type="scientific">marine sediment metagenome</name>
    <dbReference type="NCBI Taxonomy" id="412755"/>
    <lineage>
        <taxon>unclassified sequences</taxon>
        <taxon>metagenomes</taxon>
        <taxon>ecological metagenomes</taxon>
    </lineage>
</organism>
<feature type="non-terminal residue" evidence="1">
    <location>
        <position position="1"/>
    </location>
</feature>
<sequence length="58" mass="6830">KNFDADVKMHQLRWLPTEWSSPSIEEIKDSDIRIPEVYKALWIVLAEVFKKSVNVSNK</sequence>
<dbReference type="EMBL" id="BARV01025660">
    <property type="protein sequence ID" value="GAI45932.1"/>
    <property type="molecule type" value="Genomic_DNA"/>
</dbReference>
<accession>X1NPF6</accession>
<reference evidence="1" key="1">
    <citation type="journal article" date="2014" name="Front. Microbiol.">
        <title>High frequency of phylogenetically diverse reductive dehalogenase-homologous genes in deep subseafloor sedimentary metagenomes.</title>
        <authorList>
            <person name="Kawai M."/>
            <person name="Futagami T."/>
            <person name="Toyoda A."/>
            <person name="Takaki Y."/>
            <person name="Nishi S."/>
            <person name="Hori S."/>
            <person name="Arai W."/>
            <person name="Tsubouchi T."/>
            <person name="Morono Y."/>
            <person name="Uchiyama I."/>
            <person name="Ito T."/>
            <person name="Fujiyama A."/>
            <person name="Inagaki F."/>
            <person name="Takami H."/>
        </authorList>
    </citation>
    <scope>NUCLEOTIDE SEQUENCE</scope>
    <source>
        <strain evidence="1">Expedition CK06-06</strain>
    </source>
</reference>
<name>X1NPF6_9ZZZZ</name>
<gene>
    <name evidence="1" type="ORF">S06H3_41604</name>
</gene>
<dbReference type="AlphaFoldDB" id="X1NPF6"/>
<protein>
    <submittedName>
        <fullName evidence="1">Uncharacterized protein</fullName>
    </submittedName>
</protein>